<gene>
    <name evidence="1" type="ORF">OUZ56_004073</name>
</gene>
<comment type="caution">
    <text evidence="1">The sequence shown here is derived from an EMBL/GenBank/DDBJ whole genome shotgun (WGS) entry which is preliminary data.</text>
</comment>
<evidence type="ECO:0000313" key="2">
    <source>
        <dbReference type="Proteomes" id="UP001234178"/>
    </source>
</evidence>
<dbReference type="PRINTS" id="PR02040">
    <property type="entry name" value="CDK2IP"/>
</dbReference>
<accession>A0ABQ9YNT9</accession>
<protein>
    <recommendedName>
        <fullName evidence="3">Cyclin-dependent kinase 2-interacting protein</fullName>
    </recommendedName>
</protein>
<sequence length="211" mass="23791">MLLCTTLNCNTLEMDTSFTLSNSPSPVKKSGNSQRAFELAGELYSLVQQWFLLITTGRNIINNILQLKTKLWENPGNAADLSELQFQCDQLGSAVSELEVLPKLMEKIQDQYKALEKLGELQKKIGSNITSDSTLLMFLTWPNSKFVLVVTAIKDAFNEELQLKKCIAENVAHCQQKQMLDLHKIAWVHQVYVTSATKLQLESLLVETGQR</sequence>
<evidence type="ECO:0008006" key="3">
    <source>
        <dbReference type="Google" id="ProtNLM"/>
    </source>
</evidence>
<keyword evidence="2" id="KW-1185">Reference proteome</keyword>
<reference evidence="1 2" key="1">
    <citation type="journal article" date="2023" name="Nucleic Acids Res.">
        <title>The hologenome of Daphnia magna reveals possible DNA methylation and microbiome-mediated evolution of the host genome.</title>
        <authorList>
            <person name="Chaturvedi A."/>
            <person name="Li X."/>
            <person name="Dhandapani V."/>
            <person name="Marshall H."/>
            <person name="Kissane S."/>
            <person name="Cuenca-Cambronero M."/>
            <person name="Asole G."/>
            <person name="Calvet F."/>
            <person name="Ruiz-Romero M."/>
            <person name="Marangio P."/>
            <person name="Guigo R."/>
            <person name="Rago D."/>
            <person name="Mirbahai L."/>
            <person name="Eastwood N."/>
            <person name="Colbourne J.K."/>
            <person name="Zhou J."/>
            <person name="Mallon E."/>
            <person name="Orsini L."/>
        </authorList>
    </citation>
    <scope>NUCLEOTIDE SEQUENCE [LARGE SCALE GENOMIC DNA]</scope>
    <source>
        <strain evidence="1">LRV0_1</strain>
    </source>
</reference>
<name>A0ABQ9YNT9_9CRUS</name>
<dbReference type="PANTHER" id="PTHR15827">
    <property type="entry name" value="CYCLIN-DEPENDENT KINASE 2-INTERACTING PROTEIN"/>
    <property type="match status" value="1"/>
</dbReference>
<proteinExistence type="predicted"/>
<dbReference type="PANTHER" id="PTHR15827:SF2">
    <property type="entry name" value="CYCLIN-DEPENDENT KINASE 2-INTERACTING PROTEIN"/>
    <property type="match status" value="1"/>
</dbReference>
<organism evidence="1 2">
    <name type="scientific">Daphnia magna</name>
    <dbReference type="NCBI Taxonomy" id="35525"/>
    <lineage>
        <taxon>Eukaryota</taxon>
        <taxon>Metazoa</taxon>
        <taxon>Ecdysozoa</taxon>
        <taxon>Arthropoda</taxon>
        <taxon>Crustacea</taxon>
        <taxon>Branchiopoda</taxon>
        <taxon>Diplostraca</taxon>
        <taxon>Cladocera</taxon>
        <taxon>Anomopoda</taxon>
        <taxon>Daphniidae</taxon>
        <taxon>Daphnia</taxon>
    </lineage>
</organism>
<dbReference type="Proteomes" id="UP001234178">
    <property type="component" value="Unassembled WGS sequence"/>
</dbReference>
<dbReference type="InterPro" id="IPR023250">
    <property type="entry name" value="Cyclin-dep_Kinase_2_interact"/>
</dbReference>
<dbReference type="EMBL" id="JAOYFB010000001">
    <property type="protein sequence ID" value="KAK4002232.1"/>
    <property type="molecule type" value="Genomic_DNA"/>
</dbReference>
<evidence type="ECO:0000313" key="1">
    <source>
        <dbReference type="EMBL" id="KAK4002232.1"/>
    </source>
</evidence>